<dbReference type="InterPro" id="IPR036770">
    <property type="entry name" value="Ankyrin_rpt-contain_sf"/>
</dbReference>
<feature type="compositionally biased region" description="Gly residues" evidence="1">
    <location>
        <begin position="387"/>
        <end position="399"/>
    </location>
</feature>
<reference evidence="2" key="1">
    <citation type="submission" date="2021-01" db="EMBL/GenBank/DDBJ databases">
        <authorList>
            <person name="Corre E."/>
            <person name="Pelletier E."/>
            <person name="Niang G."/>
            <person name="Scheremetjew M."/>
            <person name="Finn R."/>
            <person name="Kale V."/>
            <person name="Holt S."/>
            <person name="Cochrane G."/>
            <person name="Meng A."/>
            <person name="Brown T."/>
            <person name="Cohen L."/>
        </authorList>
    </citation>
    <scope>NUCLEOTIDE SEQUENCE</scope>
    <source>
        <strain evidence="2">E4-10</strain>
    </source>
</reference>
<dbReference type="AlphaFoldDB" id="A0A7S0K5B9"/>
<name>A0A7S0K5B9_CAFRO</name>
<organism evidence="2">
    <name type="scientific">Cafeteria roenbergensis</name>
    <name type="common">Marine flagellate</name>
    <dbReference type="NCBI Taxonomy" id="33653"/>
    <lineage>
        <taxon>Eukaryota</taxon>
        <taxon>Sar</taxon>
        <taxon>Stramenopiles</taxon>
        <taxon>Bigyra</taxon>
        <taxon>Opalozoa</taxon>
        <taxon>Bicosoecida</taxon>
        <taxon>Cafeteriaceae</taxon>
        <taxon>Cafeteria</taxon>
    </lineage>
</organism>
<dbReference type="Gene3D" id="1.25.40.20">
    <property type="entry name" value="Ankyrin repeat-containing domain"/>
    <property type="match status" value="1"/>
</dbReference>
<feature type="region of interest" description="Disordered" evidence="1">
    <location>
        <begin position="338"/>
        <end position="452"/>
    </location>
</feature>
<proteinExistence type="predicted"/>
<dbReference type="SUPFAM" id="SSF48403">
    <property type="entry name" value="Ankyrin repeat"/>
    <property type="match status" value="1"/>
</dbReference>
<feature type="compositionally biased region" description="Low complexity" evidence="1">
    <location>
        <begin position="369"/>
        <end position="378"/>
    </location>
</feature>
<feature type="compositionally biased region" description="Low complexity" evidence="1">
    <location>
        <begin position="338"/>
        <end position="349"/>
    </location>
</feature>
<feature type="compositionally biased region" description="Low complexity" evidence="1">
    <location>
        <begin position="422"/>
        <end position="452"/>
    </location>
</feature>
<evidence type="ECO:0000313" key="2">
    <source>
        <dbReference type="EMBL" id="CAD8570709.1"/>
    </source>
</evidence>
<evidence type="ECO:0008006" key="3">
    <source>
        <dbReference type="Google" id="ProtNLM"/>
    </source>
</evidence>
<protein>
    <recommendedName>
        <fullName evidence="3">ANK_REP_REGION domain-containing protein</fullName>
    </recommendedName>
</protein>
<feature type="region of interest" description="Disordered" evidence="1">
    <location>
        <begin position="135"/>
        <end position="163"/>
    </location>
</feature>
<sequence>MGCFIGLMPDKEHARLLARWRREQPALLESVMGLNRAVVRAAGQGDLEALVRLVSVTRPGDLVRRIVATAFAAACAGRHSLVVAFMLKEGVAPSWAGAQAPVFAAIEGRVGPQAPPRAAPEVAAAPRMATLGGGGTAMPQGAAAAVERSHAPTRAPSAAAGSERASAAGAASAAGSAAQDCLPDAAADVGAGGLGGASAADQLTAAQAAAGGDDPADRLAFILCALASAGFDVSGSRAGACDTPLHAAARAGEASAVEALLPAPGVDAGAVDCSDETPLAAAAAARAEAAAAGADVDGFDRVIAALRRAGAPMGWRSGDASAPDDAWVSRQVRLSAQASDSAGSSAGAAGAAGAGGSGEPCAGTGAGTGRSTTTVGTAKAAASAGRTSGGMSCGVGGGFRPPTAEEFEAMEQMPEEEEEEAAPAAAVPAVDKQAAGAQAATAAAAPESAAAVPVRARREADGALTLSTVVG</sequence>
<evidence type="ECO:0000256" key="1">
    <source>
        <dbReference type="SAM" id="MobiDB-lite"/>
    </source>
</evidence>
<dbReference type="EMBL" id="HBET01022035">
    <property type="protein sequence ID" value="CAD8570709.1"/>
    <property type="molecule type" value="Transcribed_RNA"/>
</dbReference>
<gene>
    <name evidence="2" type="ORF">CROE0942_LOCUS15089</name>
</gene>
<accession>A0A7S0K5B9</accession>
<feature type="compositionally biased region" description="Gly residues" evidence="1">
    <location>
        <begin position="350"/>
        <end position="368"/>
    </location>
</feature>
<feature type="compositionally biased region" description="Acidic residues" evidence="1">
    <location>
        <begin position="405"/>
        <end position="421"/>
    </location>
</feature>